<sequence length="213" mass="23802">MAFRVIRFSEPLFRKLWLDPKVSCEAIRARFDCSQHFLSKRARRMGLPSRAGWHVQPKIGGPEFVAMYEAGVAVADLCREFGWSHSGINDAVKRLGLAPRPHSSGVEYSLTVERYRAGIRIGGEEFRAMWVGNVRVESMAEYFGIDPQAVRRLAYRLGLPHRRKGQRVHLDVAEFKAARAQDELRAAMARSAAETAAALRARGLVNDRPGGAA</sequence>
<evidence type="ECO:0000313" key="2">
    <source>
        <dbReference type="Proteomes" id="UP001517376"/>
    </source>
</evidence>
<dbReference type="RefSeq" id="WP_161764782.1">
    <property type="nucleotide sequence ID" value="NZ_JAAATW010000001.1"/>
</dbReference>
<name>A0ABW9Y0D4_9RHOB</name>
<protein>
    <submittedName>
        <fullName evidence="1">Uncharacterized protein</fullName>
    </submittedName>
</protein>
<proteinExistence type="predicted"/>
<gene>
    <name evidence="1" type="ORF">GU920_00195</name>
</gene>
<dbReference type="EMBL" id="JAAATW010000001">
    <property type="protein sequence ID" value="NBE05948.1"/>
    <property type="molecule type" value="Genomic_DNA"/>
</dbReference>
<dbReference type="Proteomes" id="UP001517376">
    <property type="component" value="Unassembled WGS sequence"/>
</dbReference>
<reference evidence="2" key="1">
    <citation type="submission" date="2020-01" db="EMBL/GenBank/DDBJ databases">
        <title>Sphingomonas sp. strain CSW-10.</title>
        <authorList>
            <person name="Chen W.-M."/>
        </authorList>
    </citation>
    <scope>NUCLEOTIDE SEQUENCE [LARGE SCALE GENOMIC DNA]</scope>
    <source>
        <strain evidence="2">CCP-1</strain>
    </source>
</reference>
<comment type="caution">
    <text evidence="1">The sequence shown here is derived from an EMBL/GenBank/DDBJ whole genome shotgun (WGS) entry which is preliminary data.</text>
</comment>
<organism evidence="1 2">
    <name type="scientific">Paragemmobacter ruber</name>
    <dbReference type="NCBI Taxonomy" id="1985673"/>
    <lineage>
        <taxon>Bacteria</taxon>
        <taxon>Pseudomonadati</taxon>
        <taxon>Pseudomonadota</taxon>
        <taxon>Alphaproteobacteria</taxon>
        <taxon>Rhodobacterales</taxon>
        <taxon>Paracoccaceae</taxon>
        <taxon>Paragemmobacter</taxon>
    </lineage>
</organism>
<evidence type="ECO:0000313" key="1">
    <source>
        <dbReference type="EMBL" id="NBE05948.1"/>
    </source>
</evidence>
<accession>A0ABW9Y0D4</accession>
<keyword evidence="2" id="KW-1185">Reference proteome</keyword>